<protein>
    <recommendedName>
        <fullName evidence="3">Lipoprotein</fullName>
    </recommendedName>
</protein>
<dbReference type="HOGENOM" id="CLU_429502_0_0_14"/>
<reference evidence="2" key="1">
    <citation type="journal article" date="2014" name="Genome Announc.">
        <title>Complete Genome Sequence of Mycoplasma canadense Strain HAZ 360_1 from Bovine Mastitic Milk in Japan.</title>
        <authorList>
            <person name="Hata E."/>
        </authorList>
    </citation>
    <scope>NUCLEOTIDE SEQUENCE [LARGE SCALE GENOMIC DNA]</scope>
    <source>
        <strain evidence="2">HAZ360_1</strain>
    </source>
</reference>
<keyword evidence="2" id="KW-1185">Reference proteome</keyword>
<dbReference type="NCBIfam" id="NF045963">
    <property type="entry name" value="MAG3240_fam"/>
    <property type="match status" value="1"/>
</dbReference>
<accession>A0A077L8Q8</accession>
<gene>
    <name evidence="1" type="ORF">MCAN360_0172</name>
</gene>
<evidence type="ECO:0000313" key="1">
    <source>
        <dbReference type="EMBL" id="BAP39423.1"/>
    </source>
</evidence>
<organism evidence="1 2">
    <name type="scientific">Metamycoplasma canadense</name>
    <dbReference type="NCBI Taxonomy" id="29554"/>
    <lineage>
        <taxon>Bacteria</taxon>
        <taxon>Bacillati</taxon>
        <taxon>Mycoplasmatota</taxon>
        <taxon>Mycoplasmoidales</taxon>
        <taxon>Metamycoplasmataceae</taxon>
        <taxon>Metamycoplasma</taxon>
    </lineage>
</organism>
<dbReference type="AlphaFoldDB" id="A0A077L8Q8"/>
<evidence type="ECO:0008006" key="3">
    <source>
        <dbReference type="Google" id="ProtNLM"/>
    </source>
</evidence>
<sequence>MNNMKLKKLLLFGVIGSFFLPIISISCKHKIANEISIDEKKVNIKYLSRLNLSQIATLHNFEPIFYNLKPAKDGSITYLNYVQKISKENELIFDSQNKYKPSFKIKESWKQIKTEYDNFKISKVNISKSNILNNFFTEYDFNEIKKAGGFSDLWFYYLANLNKETDYFRVSNPYFFDFQTIIFRLVHDIKTNNNLMNTNHLLNSQGKNYLKRYLFNNEFIQAESWLNSDSEIFRRTFLNFLILYLNKFDLNIKKIDIDWNKAEVKENDFSNQRYIAFKIKDIINFQNESIINNQIKEKTFYINGFRNYATNLKFGVGEQGLNEQLPLFNDYVQNAYLTIKQDKNLDLGKDINSFIKGYNSIDYWNSRGLVYLFSKFKSRLQLDIPEIYQKQDEKYEVIDVQFTNYYQTSQIIRLIIRVYKKNGETKDYALLSSNFDDHGHLLKGLATKLLDINELNNKDYAIYHKNKTISFKTLKLNDFSDTSLFKDLIKKALVKTQSYIKIQNTNKIEKNSDIANILTAYLNNYLLAYALETQNSNLNTGVKKIELDSVIQRENEVELSFNFYKFISENDFSFSTKNQQPFYNLKITVSNLLNSRNNLDFKIISKGVINE</sequence>
<dbReference type="EMBL" id="AP014631">
    <property type="protein sequence ID" value="BAP39423.1"/>
    <property type="molecule type" value="Genomic_DNA"/>
</dbReference>
<dbReference type="STRING" id="29554.MCAN360_0172"/>
<proteinExistence type="predicted"/>
<evidence type="ECO:0000313" key="2">
    <source>
        <dbReference type="Proteomes" id="UP000031641"/>
    </source>
</evidence>
<name>A0A077L8Q8_9BACT</name>
<dbReference type="KEGG" id="mcan:MCAN360_0172"/>
<dbReference type="PROSITE" id="PS51257">
    <property type="entry name" value="PROKAR_LIPOPROTEIN"/>
    <property type="match status" value="1"/>
</dbReference>
<dbReference type="Proteomes" id="UP000031641">
    <property type="component" value="Chromosome"/>
</dbReference>